<evidence type="ECO:0000256" key="4">
    <source>
        <dbReference type="ARBA" id="ARBA00022723"/>
    </source>
</evidence>
<dbReference type="InterPro" id="IPR013785">
    <property type="entry name" value="Aldolase_TIM"/>
</dbReference>
<comment type="cofactor">
    <cofactor evidence="1">
        <name>[4Fe-4S] cluster</name>
        <dbReference type="ChEBI" id="CHEBI:49883"/>
    </cofactor>
</comment>
<dbReference type="AlphaFoldDB" id="Q2IPB2"/>
<dbReference type="CDD" id="cd01335">
    <property type="entry name" value="Radical_SAM"/>
    <property type="match status" value="1"/>
</dbReference>
<dbReference type="Pfam" id="PF13186">
    <property type="entry name" value="SPASM"/>
    <property type="match status" value="1"/>
</dbReference>
<organism evidence="8 9">
    <name type="scientific">Anaeromyxobacter dehalogenans (strain 2CP-C)</name>
    <dbReference type="NCBI Taxonomy" id="290397"/>
    <lineage>
        <taxon>Bacteria</taxon>
        <taxon>Pseudomonadati</taxon>
        <taxon>Myxococcota</taxon>
        <taxon>Myxococcia</taxon>
        <taxon>Myxococcales</taxon>
        <taxon>Cystobacterineae</taxon>
        <taxon>Anaeromyxobacteraceae</taxon>
        <taxon>Anaeromyxobacter</taxon>
    </lineage>
</organism>
<protein>
    <submittedName>
        <fullName evidence="8">Radical SAM</fullName>
    </submittedName>
</protein>
<dbReference type="SFLD" id="SFLDG01067">
    <property type="entry name" value="SPASM/twitch_domain_containing"/>
    <property type="match status" value="1"/>
</dbReference>
<dbReference type="STRING" id="290397.Adeh_0871"/>
<evidence type="ECO:0000313" key="8">
    <source>
        <dbReference type="EMBL" id="ABC80646.1"/>
    </source>
</evidence>
<dbReference type="InterPro" id="IPR058240">
    <property type="entry name" value="rSAM_sf"/>
</dbReference>
<dbReference type="GO" id="GO:0051536">
    <property type="term" value="F:iron-sulfur cluster binding"/>
    <property type="evidence" value="ECO:0007669"/>
    <property type="project" value="UniProtKB-KW"/>
</dbReference>
<evidence type="ECO:0000259" key="7">
    <source>
        <dbReference type="PROSITE" id="PS51918"/>
    </source>
</evidence>
<dbReference type="SFLD" id="SFLDS00029">
    <property type="entry name" value="Radical_SAM"/>
    <property type="match status" value="1"/>
</dbReference>
<reference evidence="8 9" key="1">
    <citation type="submission" date="2006-01" db="EMBL/GenBank/DDBJ databases">
        <title>Complete sequence of Anaeromyxobacter dehalogenans 2CP-C.</title>
        <authorList>
            <consortium name="US DOE Joint Genome Institute"/>
            <person name="Copeland A."/>
            <person name="Lucas S."/>
            <person name="Lapidus A."/>
            <person name="Barry K."/>
            <person name="Detter J.C."/>
            <person name="Glavina T."/>
            <person name="Hammon N."/>
            <person name="Israni S."/>
            <person name="Pitluck S."/>
            <person name="Brettin T."/>
            <person name="Bruce D."/>
            <person name="Han C."/>
            <person name="Tapia R."/>
            <person name="Gilna P."/>
            <person name="Kiss H."/>
            <person name="Schmutz J."/>
            <person name="Larimer F."/>
            <person name="Land M."/>
            <person name="Kyrpides N."/>
            <person name="Anderson I."/>
            <person name="Sanford R.A."/>
            <person name="Ritalahti K.M."/>
            <person name="Thomas H.S."/>
            <person name="Kirby J.R."/>
            <person name="Zhulin I.B."/>
            <person name="Loeffler F.E."/>
            <person name="Richardson P."/>
        </authorList>
    </citation>
    <scope>NUCLEOTIDE SEQUENCE [LARGE SCALE GENOMIC DNA]</scope>
    <source>
        <strain evidence="8 9">2CP-C</strain>
    </source>
</reference>
<dbReference type="PANTHER" id="PTHR11228">
    <property type="entry name" value="RADICAL SAM DOMAIN PROTEIN"/>
    <property type="match status" value="1"/>
</dbReference>
<keyword evidence="2" id="KW-0004">4Fe-4S</keyword>
<keyword evidence="4" id="KW-0479">Metal-binding</keyword>
<name>Q2IPB2_ANADE</name>
<keyword evidence="5" id="KW-0408">Iron</keyword>
<dbReference type="InterPro" id="IPR007197">
    <property type="entry name" value="rSAM"/>
</dbReference>
<proteinExistence type="predicted"/>
<evidence type="ECO:0000256" key="5">
    <source>
        <dbReference type="ARBA" id="ARBA00023004"/>
    </source>
</evidence>
<dbReference type="Pfam" id="PF04055">
    <property type="entry name" value="Radical_SAM"/>
    <property type="match status" value="1"/>
</dbReference>
<dbReference type="GO" id="GO:0046872">
    <property type="term" value="F:metal ion binding"/>
    <property type="evidence" value="ECO:0007669"/>
    <property type="project" value="UniProtKB-KW"/>
</dbReference>
<dbReference type="InterPro" id="IPR023885">
    <property type="entry name" value="4Fe4S-binding_SPASM_dom"/>
</dbReference>
<dbReference type="eggNOG" id="COG0535">
    <property type="taxonomic scope" value="Bacteria"/>
</dbReference>
<dbReference type="PROSITE" id="PS51918">
    <property type="entry name" value="RADICAL_SAM"/>
    <property type="match status" value="1"/>
</dbReference>
<dbReference type="HOGENOM" id="CLU_779974_0_0_7"/>
<keyword evidence="3" id="KW-0949">S-adenosyl-L-methionine</keyword>
<dbReference type="EMBL" id="CP000251">
    <property type="protein sequence ID" value="ABC80646.1"/>
    <property type="molecule type" value="Genomic_DNA"/>
</dbReference>
<accession>Q2IPB2</accession>
<gene>
    <name evidence="8" type="ordered locus">Adeh_0871</name>
</gene>
<evidence type="ECO:0000256" key="3">
    <source>
        <dbReference type="ARBA" id="ARBA00022691"/>
    </source>
</evidence>
<dbReference type="PANTHER" id="PTHR11228:SF7">
    <property type="entry name" value="PQQA PEPTIDE CYCLASE"/>
    <property type="match status" value="1"/>
</dbReference>
<evidence type="ECO:0000256" key="2">
    <source>
        <dbReference type="ARBA" id="ARBA00022485"/>
    </source>
</evidence>
<keyword evidence="6" id="KW-0411">Iron-sulfur</keyword>
<evidence type="ECO:0000256" key="6">
    <source>
        <dbReference type="ARBA" id="ARBA00023014"/>
    </source>
</evidence>
<dbReference type="KEGG" id="ade:Adeh_0871"/>
<dbReference type="SFLD" id="SFLDG01387">
    <property type="entry name" value="BtrN-like_SPASM_domain_contain"/>
    <property type="match status" value="1"/>
</dbReference>
<dbReference type="Gene3D" id="3.20.20.70">
    <property type="entry name" value="Aldolase class I"/>
    <property type="match status" value="1"/>
</dbReference>
<evidence type="ECO:0000313" key="9">
    <source>
        <dbReference type="Proteomes" id="UP000001935"/>
    </source>
</evidence>
<sequence length="357" mass="36975">MNRWFSVTTEALSTRSASAAGPWRLTLVTDPDDCNLACAMCPCGAARARGEPRTPPRRMAPALALGVLEERRGSPLRELIPSTMGEPLLWPALPDLLARAAALGIRGNVTTNGTFPGRGAAGWAEVLVPACRDVKVSWNGATAATAAAVMPGLDLEAAVEGVRALVAARDRHAARGGARCSVSFQVTAREDNVAELPGIVRLAARLGVDRVKLNQLQVRSPDLAPLSLRRSPEAIARWNAAARAVREAAAEALSIHGRAPALEHAVELAPDPAAPAPRGPCPFAGREAWIHPDGRLAPCPHPAAAAGELGDFGSVAEAPLGALWAAPAFQAFVAPGPGGHPVHPVCDGCAFRRPGGA</sequence>
<dbReference type="InterPro" id="IPR034391">
    <property type="entry name" value="AdoMet-like_SPASM_containing"/>
</dbReference>
<dbReference type="OrthoDB" id="267270at2"/>
<dbReference type="SUPFAM" id="SSF102114">
    <property type="entry name" value="Radical SAM enzymes"/>
    <property type="match status" value="1"/>
</dbReference>
<evidence type="ECO:0000256" key="1">
    <source>
        <dbReference type="ARBA" id="ARBA00001966"/>
    </source>
</evidence>
<feature type="domain" description="Radical SAM core" evidence="7">
    <location>
        <begin position="19"/>
        <end position="258"/>
    </location>
</feature>
<dbReference type="InterPro" id="IPR050377">
    <property type="entry name" value="Radical_SAM_PqqE_MftC-like"/>
</dbReference>
<dbReference type="GO" id="GO:0003824">
    <property type="term" value="F:catalytic activity"/>
    <property type="evidence" value="ECO:0007669"/>
    <property type="project" value="InterPro"/>
</dbReference>
<dbReference type="Proteomes" id="UP000001935">
    <property type="component" value="Chromosome"/>
</dbReference>